<evidence type="ECO:0000256" key="5">
    <source>
        <dbReference type="ARBA" id="ARBA00023194"/>
    </source>
</evidence>
<dbReference type="InterPro" id="IPR000873">
    <property type="entry name" value="AMP-dep_synth/lig_dom"/>
</dbReference>
<dbReference type="InterPro" id="IPR020806">
    <property type="entry name" value="PKS_PP-bd"/>
</dbReference>
<dbReference type="InterPro" id="IPR018201">
    <property type="entry name" value="Ketoacyl_synth_AS"/>
</dbReference>
<comment type="caution">
    <text evidence="8">Lacks conserved residue(s) required for the propagation of feature annotation.</text>
</comment>
<feature type="compositionally biased region" description="Basic and acidic residues" evidence="9">
    <location>
        <begin position="1946"/>
        <end position="1957"/>
    </location>
</feature>
<dbReference type="InterPro" id="IPR014030">
    <property type="entry name" value="Ketoacyl_synth_N"/>
</dbReference>
<feature type="domain" description="PKS/mFAS DH" evidence="12">
    <location>
        <begin position="1531"/>
        <end position="1832"/>
    </location>
</feature>
<accession>A0ABW6XQD8</accession>
<dbReference type="Gene3D" id="3.30.70.3290">
    <property type="match status" value="1"/>
</dbReference>
<evidence type="ECO:0000256" key="7">
    <source>
        <dbReference type="ARBA" id="ARBA00023315"/>
    </source>
</evidence>
<dbReference type="InterPro" id="IPR049900">
    <property type="entry name" value="PKS_mFAS_DH"/>
</dbReference>
<proteinExistence type="predicted"/>
<dbReference type="CDD" id="cd00833">
    <property type="entry name" value="PKS"/>
    <property type="match status" value="1"/>
</dbReference>
<feature type="region of interest" description="N-terminal hotdog fold" evidence="8">
    <location>
        <begin position="1531"/>
        <end position="1665"/>
    </location>
</feature>
<dbReference type="CDD" id="cd08955">
    <property type="entry name" value="KR_2_FAS_SDR_x"/>
    <property type="match status" value="1"/>
</dbReference>
<dbReference type="SMART" id="SM00826">
    <property type="entry name" value="PKS_DH"/>
    <property type="match status" value="1"/>
</dbReference>
<dbReference type="PROSITE" id="PS50075">
    <property type="entry name" value="CARRIER"/>
    <property type="match status" value="2"/>
</dbReference>
<evidence type="ECO:0000256" key="1">
    <source>
        <dbReference type="ARBA" id="ARBA00004792"/>
    </source>
</evidence>
<dbReference type="InterPro" id="IPR016035">
    <property type="entry name" value="Acyl_Trfase/lysoPLipase"/>
</dbReference>
<comment type="pathway">
    <text evidence="1">Antibiotic biosynthesis.</text>
</comment>
<evidence type="ECO:0000256" key="6">
    <source>
        <dbReference type="ARBA" id="ARBA00023268"/>
    </source>
</evidence>
<dbReference type="Gene3D" id="3.40.47.10">
    <property type="match status" value="1"/>
</dbReference>
<dbReference type="PROSITE" id="PS00606">
    <property type="entry name" value="KS3_1"/>
    <property type="match status" value="1"/>
</dbReference>
<dbReference type="Pfam" id="PF00109">
    <property type="entry name" value="ketoacyl-synt"/>
    <property type="match status" value="1"/>
</dbReference>
<evidence type="ECO:0000259" key="10">
    <source>
        <dbReference type="PROSITE" id="PS50075"/>
    </source>
</evidence>
<evidence type="ECO:0000259" key="11">
    <source>
        <dbReference type="PROSITE" id="PS52004"/>
    </source>
</evidence>
<keyword evidence="2" id="KW-0596">Phosphopantetheine</keyword>
<gene>
    <name evidence="13" type="ORF">ACFY8C_14845</name>
</gene>
<dbReference type="InterPro" id="IPR025110">
    <property type="entry name" value="AMP-bd_C"/>
</dbReference>
<dbReference type="Gene3D" id="3.10.129.110">
    <property type="entry name" value="Polyketide synthase dehydratase"/>
    <property type="match status" value="1"/>
</dbReference>
<dbReference type="InterPro" id="IPR042104">
    <property type="entry name" value="PKS_dehydratase_sf"/>
</dbReference>
<dbReference type="InterPro" id="IPR009081">
    <property type="entry name" value="PP-bd_ACP"/>
</dbReference>
<dbReference type="Pfam" id="PF00501">
    <property type="entry name" value="AMP-binding"/>
    <property type="match status" value="1"/>
</dbReference>
<dbReference type="InterPro" id="IPR013968">
    <property type="entry name" value="PKS_KR"/>
</dbReference>
<dbReference type="SMART" id="SM00823">
    <property type="entry name" value="PKS_PP"/>
    <property type="match status" value="2"/>
</dbReference>
<dbReference type="SMART" id="SM00822">
    <property type="entry name" value="PKS_KR"/>
    <property type="match status" value="1"/>
</dbReference>
<dbReference type="EMBL" id="JBIBDZ010000003">
    <property type="protein sequence ID" value="MFF5919617.1"/>
    <property type="molecule type" value="Genomic_DNA"/>
</dbReference>
<dbReference type="Pfam" id="PF00550">
    <property type="entry name" value="PP-binding"/>
    <property type="match status" value="2"/>
</dbReference>
<dbReference type="Gene3D" id="3.40.366.10">
    <property type="entry name" value="Malonyl-Coenzyme A Acyl Carrier Protein, domain 2"/>
    <property type="match status" value="1"/>
</dbReference>
<dbReference type="Pfam" id="PF08659">
    <property type="entry name" value="KR"/>
    <property type="match status" value="1"/>
</dbReference>
<dbReference type="SUPFAM" id="SSF47336">
    <property type="entry name" value="ACP-like"/>
    <property type="match status" value="2"/>
</dbReference>
<dbReference type="RefSeq" id="WP_388307319.1">
    <property type="nucleotide sequence ID" value="NZ_JBIBDZ010000003.1"/>
</dbReference>
<dbReference type="InterPro" id="IPR057326">
    <property type="entry name" value="KR_dom"/>
</dbReference>
<dbReference type="InterPro" id="IPR042099">
    <property type="entry name" value="ANL_N_sf"/>
</dbReference>
<dbReference type="InterPro" id="IPR049552">
    <property type="entry name" value="PKS_DH_N"/>
</dbReference>
<evidence type="ECO:0000256" key="4">
    <source>
        <dbReference type="ARBA" id="ARBA00022679"/>
    </source>
</evidence>
<evidence type="ECO:0000256" key="2">
    <source>
        <dbReference type="ARBA" id="ARBA00022450"/>
    </source>
</evidence>
<evidence type="ECO:0000313" key="14">
    <source>
        <dbReference type="Proteomes" id="UP001602370"/>
    </source>
</evidence>
<dbReference type="Gene3D" id="3.40.50.12780">
    <property type="entry name" value="N-terminal domain of ligase-like"/>
    <property type="match status" value="1"/>
</dbReference>
<keyword evidence="13" id="KW-0436">Ligase</keyword>
<dbReference type="SUPFAM" id="SSF55048">
    <property type="entry name" value="Probable ACP-binding domain of malonyl-CoA ACP transacylase"/>
    <property type="match status" value="1"/>
</dbReference>
<dbReference type="InterPro" id="IPR010071">
    <property type="entry name" value="AA_adenyl_dom"/>
</dbReference>
<sequence>MPSHSSALPPATVDALVRRHADGPAAATVAMEHGDRRVTYRELDAMTLRVADALGRAGVGRGDFVGVRLARSPRAVAAMLGVLRAGAAYVPIDVADPVERVGHVIRTAGVALVITDDAAAAGGPSVPALRFDEDCRPLAGAAPPAPATAPDATAVPATAAAPDLTAEDIAYALFTSGSTGAPKGALMTHGALVNLLEWHDRARPGSCGSRTAQVCSLSFDFSFHEIFSTLAFGGTLVFADDEVRRNPFALLAHLGERRVERLFLPVPLLDQLAQAAAGEDEALPALREVVTTGQQLRTTPHIRELFRRTGALLHNHYGATEFQDATAHTLDGDPDTWPAVAPVGRPIDGVRVRILDEGLAEVPAGEEGELCVLGAGVSPGYIGRPDLTARRFLDDPAGGGRLYRTGDLARIGQDGVIELRGRIDTQIKVAGVRIEAGEIEALLLEHPGVRDAAVLAHEIDGHTRLVAHVVPAPALPGDGAPRLLDAFLAPKLPRAMMPEAYVLLPGMPLTASGKTDRARLTPPEVFERLAGEEVVAPRSTTEQVLAEVWRSVLRLADISVDDRFFDLGGTSLLLVRVRAELARRLGRDVPMVDLLQYPTIRAHAARLDGAAAAAGTTGDAHLPSVEQETTEDIAVIGMAGRFPGAPDVETFWHNLRHGVESAGPLPGGGAGQRDPGIAGHPDFVAAGAVLPDIDLFDAEFFQLSRKEAELLDPQQRLFLECAWEAMESAGHPPGGASADRVGVFAGAGMSTYLLNNLAPHFGYGQGKALTESDLEQFQLKLGNDGNYLATRVSYALNLRGPSVGVQSACSTSLVAVHLACRSLIDGDSDMALAGGVHVVVPQDAGYVHEEGMIMSADGHTRTFDAEATGTLFGNGCGIVVLKRLARARADGDRVIAVIKGSAVNNDGSEKISFTAPSVTGQADVVRTALSRAGVKPSEVGYVEAHGTGTALGDPVELASLTSVFGAGAGDGAVAVGSVKTNIGHLDEAAGVAGLIKAALCVRDGVLVPSLHYRAPNSEIDFDRSPFRVSTGTTVWETDGAPRTAGVTSLGVGGTNAHVVVQQAPESIPASESVPLGGDAAATDTDAAEARLLVLSARGERALAQLSDRYAAHLGAAPRDLSLADVAFTAATGRRHFPYRRAVVARSPADAAARLCARPGGITVPPGRLALLFPGQGPQYAGMGRELYDREPVFREALDRCDALLRDRLEHPLLSVVFAADGEPSPLGETRYAQPALFAFEYALARLWHSWGVRPDVLLGHSHGEYAAACLAGVLSLEDALTLVHARGRLMQALPESGAMVAVALDEASVAGLLGPHSAVAVVNGPRSTVMSGRVDEIDAACAVLAERGVRHRRLDISIASHSPLMRPMLAEFEAVARSVRYREPRVEIISTVTGAPIGREMADWRYWVEQITRPVRFHDAATALRSAGARVLLEISPKPTLLQLVEDLFDEGDAALVPSMRADGGHEHLLGALGALYEAGVDPDWDAVLGGRDRRRVALPTYPWQRERHWIDASERTGEPGRTGEPVGAGADFLGARLGLAGGGGVRFTSTVGVGTVSWLRDHRVFGSVVMPGVAFQELACAAAREAFGPVPARVRDFHIHRALVFPDETTLRRMQVVLAPEGDGTYTFEVHSTLLPADSGSGPEQPEEWTLHASGQLESGAAEAPSVPLPAAGALDALRTRFADHPLPPEEIYQRERERDIDLGPLFRVTDRLWHRGSEALSHIALGPALRPETDRHRVHPVLLEACFLALTVTYPEKLGRRTYVPLGVDRIRIEGHAAGDEAWCHARIRPTDQDDPETLRADIDLWAADGTLLLALDGVLLKRAARETMIPAAREPWRDWLYETRWTPTRLPAPAPSAGRWLVVSDDPLGAALGDFARLHGVACEVLTGEAAGSTAPEEYDLVVLCGPSGPHTGRGSGTGRVSGPDRAAGPDAGPDRAAGPDAGPDRAARADAGPDRAAGPGARDAAADAEAESALMLRLVQRLAARTEGTPRWCLATQGARPVGGRSVTAPAGAAAWGLGRSAAAEHPDVRHLLVDLDPATPVEARAALLYAELAQVCAARDQPEHHRVGYEGHRRHVEALARGAAPARPEPDPQPGSVLRPDATYLVTGGLGGLGLAAARKLSASGARHLVLLGRTPPGDAALRDIEALRTEGCDVRVVTADVADAEQLARALAPPPDGPEQPRLAGVLHLAGVLDDGVLLLQSPERLGRVMAPKARGAWNLHELTRELPLDFFVLFSSVSGLLGTPGQTTYAAANAFLDGLASHRRGLGLPALSVQWGSWSETGMSARAGVNAKLVSRGEGVIPLADGLAALLGLLTARPDDGALAVLPVDWTRFADRDAPALRGLLAAMPGAGRGPSESGGFRAAFDAASSGVRGELLLARVREQVARVLGETDPDAGETDDLDVFARGLDSLTAIELRRNLQRALGCRLGQSAVYDHPTVAALAGHLGELIEDDGSGTR</sequence>
<feature type="domain" description="Carrier" evidence="10">
    <location>
        <begin position="2382"/>
        <end position="2458"/>
    </location>
</feature>
<dbReference type="SMART" id="SM00827">
    <property type="entry name" value="PKS_AT"/>
    <property type="match status" value="1"/>
</dbReference>
<dbReference type="InterPro" id="IPR020841">
    <property type="entry name" value="PKS_Beta-ketoAc_synthase_dom"/>
</dbReference>
<dbReference type="PANTHER" id="PTHR43775:SF51">
    <property type="entry name" value="INACTIVE PHENOLPHTHIOCEROL SYNTHESIS POLYKETIDE SYNTHASE TYPE I PKS1-RELATED"/>
    <property type="match status" value="1"/>
</dbReference>
<keyword evidence="6" id="KW-0511">Multifunctional enzyme</keyword>
<dbReference type="Pfam" id="PF22621">
    <property type="entry name" value="CurL-like_PKS_C"/>
    <property type="match status" value="1"/>
</dbReference>
<dbReference type="PROSITE" id="PS52019">
    <property type="entry name" value="PKS_MFAS_DH"/>
    <property type="match status" value="1"/>
</dbReference>
<dbReference type="InterPro" id="IPR049551">
    <property type="entry name" value="PKS_DH_C"/>
</dbReference>
<dbReference type="Gene3D" id="3.30.300.30">
    <property type="match status" value="1"/>
</dbReference>
<dbReference type="Proteomes" id="UP001602370">
    <property type="component" value="Unassembled WGS sequence"/>
</dbReference>
<dbReference type="SUPFAM" id="SSF52151">
    <property type="entry name" value="FabD/lysophospholipase-like"/>
    <property type="match status" value="1"/>
</dbReference>
<dbReference type="Pfam" id="PF14765">
    <property type="entry name" value="PS-DH"/>
    <property type="match status" value="1"/>
</dbReference>
<evidence type="ECO:0000256" key="9">
    <source>
        <dbReference type="SAM" id="MobiDB-lite"/>
    </source>
</evidence>
<feature type="region of interest" description="Disordered" evidence="9">
    <location>
        <begin position="1913"/>
        <end position="1970"/>
    </location>
</feature>
<evidence type="ECO:0000259" key="12">
    <source>
        <dbReference type="PROSITE" id="PS52019"/>
    </source>
</evidence>
<dbReference type="NCBIfam" id="TIGR01733">
    <property type="entry name" value="AA-adenyl-dom"/>
    <property type="match status" value="1"/>
</dbReference>
<keyword evidence="14" id="KW-1185">Reference proteome</keyword>
<dbReference type="InterPro" id="IPR045851">
    <property type="entry name" value="AMP-bd_C_sf"/>
</dbReference>
<protein>
    <submittedName>
        <fullName evidence="13">Type I polyketide synthase</fullName>
        <ecNumber evidence="13">6.4.-.-</ecNumber>
    </submittedName>
</protein>
<evidence type="ECO:0000313" key="13">
    <source>
        <dbReference type="EMBL" id="MFF5919617.1"/>
    </source>
</evidence>
<reference evidence="13 14" key="1">
    <citation type="submission" date="2024-10" db="EMBL/GenBank/DDBJ databases">
        <title>The Natural Products Discovery Center: Release of the First 8490 Sequenced Strains for Exploring Actinobacteria Biosynthetic Diversity.</title>
        <authorList>
            <person name="Kalkreuter E."/>
            <person name="Kautsar S.A."/>
            <person name="Yang D."/>
            <person name="Bader C.D."/>
            <person name="Teijaro C.N."/>
            <person name="Fluegel L."/>
            <person name="Davis C.M."/>
            <person name="Simpson J.R."/>
            <person name="Lauterbach L."/>
            <person name="Steele A.D."/>
            <person name="Gui C."/>
            <person name="Meng S."/>
            <person name="Li G."/>
            <person name="Viehrig K."/>
            <person name="Ye F."/>
            <person name="Su P."/>
            <person name="Kiefer A.F."/>
            <person name="Nichols A."/>
            <person name="Cepeda A.J."/>
            <person name="Yan W."/>
            <person name="Fan B."/>
            <person name="Jiang Y."/>
            <person name="Adhikari A."/>
            <person name="Zheng C.-J."/>
            <person name="Schuster L."/>
            <person name="Cowan T.M."/>
            <person name="Smanski M.J."/>
            <person name="Chevrette M.G."/>
            <person name="De Carvalho L.P.S."/>
            <person name="Shen B."/>
        </authorList>
    </citation>
    <scope>NUCLEOTIDE SEQUENCE [LARGE SCALE GENOMIC DNA]</scope>
    <source>
        <strain evidence="13 14">NPDC012605</strain>
    </source>
</reference>
<comment type="caution">
    <text evidence="13">The sequence shown here is derived from an EMBL/GenBank/DDBJ whole genome shotgun (WGS) entry which is preliminary data.</text>
</comment>
<keyword evidence="3" id="KW-0597">Phosphoprotein</keyword>
<dbReference type="InterPro" id="IPR001227">
    <property type="entry name" value="Ac_transferase_dom_sf"/>
</dbReference>
<dbReference type="Pfam" id="PF02801">
    <property type="entry name" value="Ketoacyl-synt_C"/>
    <property type="match status" value="1"/>
</dbReference>
<dbReference type="InterPro" id="IPR016036">
    <property type="entry name" value="Malonyl_transacylase_ACP-bd"/>
</dbReference>
<name>A0ABW6XQD8_9ACTN</name>
<feature type="region of interest" description="C-terminal hotdog fold" evidence="8">
    <location>
        <begin position="1684"/>
        <end position="1832"/>
    </location>
</feature>
<dbReference type="InterPro" id="IPR014031">
    <property type="entry name" value="Ketoacyl_synth_C"/>
</dbReference>
<dbReference type="GO" id="GO:0016874">
    <property type="term" value="F:ligase activity"/>
    <property type="evidence" value="ECO:0007669"/>
    <property type="project" value="UniProtKB-KW"/>
</dbReference>
<dbReference type="InterPro" id="IPR020807">
    <property type="entry name" value="PKS_DH"/>
</dbReference>
<organism evidence="13 14">
    <name type="scientific">Streptomyces flavochromogenes</name>
    <dbReference type="NCBI Taxonomy" id="68199"/>
    <lineage>
        <taxon>Bacteria</taxon>
        <taxon>Bacillati</taxon>
        <taxon>Actinomycetota</taxon>
        <taxon>Actinomycetes</taxon>
        <taxon>Kitasatosporales</taxon>
        <taxon>Streptomycetaceae</taxon>
        <taxon>Streptomyces</taxon>
    </lineage>
</organism>
<dbReference type="Pfam" id="PF00698">
    <property type="entry name" value="Acyl_transf_1"/>
    <property type="match status" value="1"/>
</dbReference>
<dbReference type="Gene3D" id="1.10.1200.10">
    <property type="entry name" value="ACP-like"/>
    <property type="match status" value="2"/>
</dbReference>
<dbReference type="InterPro" id="IPR016039">
    <property type="entry name" value="Thiolase-like"/>
</dbReference>
<dbReference type="PROSITE" id="PS52004">
    <property type="entry name" value="KS3_2"/>
    <property type="match status" value="1"/>
</dbReference>
<keyword evidence="4" id="KW-0808">Transferase</keyword>
<feature type="domain" description="Ketosynthase family 3 (KS3)" evidence="11">
    <location>
        <begin position="630"/>
        <end position="1062"/>
    </location>
</feature>
<dbReference type="SUPFAM" id="SSF56801">
    <property type="entry name" value="Acetyl-CoA synthetase-like"/>
    <property type="match status" value="1"/>
</dbReference>
<keyword evidence="7" id="KW-0012">Acyltransferase</keyword>
<dbReference type="SUPFAM" id="SSF53901">
    <property type="entry name" value="Thiolase-like"/>
    <property type="match status" value="1"/>
</dbReference>
<dbReference type="Pfam" id="PF13193">
    <property type="entry name" value="AMP-binding_C"/>
    <property type="match status" value="1"/>
</dbReference>
<evidence type="ECO:0000256" key="3">
    <source>
        <dbReference type="ARBA" id="ARBA00022553"/>
    </source>
</evidence>
<feature type="domain" description="Carrier" evidence="10">
    <location>
        <begin position="536"/>
        <end position="611"/>
    </location>
</feature>
<dbReference type="InterPro" id="IPR050091">
    <property type="entry name" value="PKS_NRPS_Biosynth_Enz"/>
</dbReference>
<dbReference type="PANTHER" id="PTHR43775">
    <property type="entry name" value="FATTY ACID SYNTHASE"/>
    <property type="match status" value="1"/>
</dbReference>
<dbReference type="SMART" id="SM00825">
    <property type="entry name" value="PKS_KS"/>
    <property type="match status" value="1"/>
</dbReference>
<feature type="compositionally biased region" description="Low complexity" evidence="9">
    <location>
        <begin position="1924"/>
        <end position="1945"/>
    </location>
</feature>
<dbReference type="Gene3D" id="3.40.50.720">
    <property type="entry name" value="NAD(P)-binding Rossmann-like Domain"/>
    <property type="match status" value="1"/>
</dbReference>
<dbReference type="InterPro" id="IPR014043">
    <property type="entry name" value="Acyl_transferase_dom"/>
</dbReference>
<dbReference type="EC" id="6.4.-.-" evidence="13"/>
<dbReference type="InterPro" id="IPR036736">
    <property type="entry name" value="ACP-like_sf"/>
</dbReference>
<dbReference type="InterPro" id="IPR036291">
    <property type="entry name" value="NAD(P)-bd_dom_sf"/>
</dbReference>
<dbReference type="SMART" id="SM01294">
    <property type="entry name" value="PKS_PP_betabranch"/>
    <property type="match status" value="1"/>
</dbReference>
<evidence type="ECO:0000256" key="8">
    <source>
        <dbReference type="PROSITE-ProRule" id="PRU01363"/>
    </source>
</evidence>
<keyword evidence="5" id="KW-0045">Antibiotic biosynthesis</keyword>
<dbReference type="Pfam" id="PF21089">
    <property type="entry name" value="PKS_DH_N"/>
    <property type="match status" value="1"/>
</dbReference>
<dbReference type="SUPFAM" id="SSF51735">
    <property type="entry name" value="NAD(P)-binding Rossmann-fold domains"/>
    <property type="match status" value="2"/>
</dbReference>
<feature type="compositionally biased region" description="Low complexity" evidence="9">
    <location>
        <begin position="1958"/>
        <end position="1967"/>
    </location>
</feature>